<evidence type="ECO:0000313" key="2">
    <source>
        <dbReference type="Proteomes" id="UP000325372"/>
    </source>
</evidence>
<keyword evidence="2" id="KW-1185">Reference proteome</keyword>
<organism evidence="1 2">
    <name type="scientific">Marinihelvus fidelis</name>
    <dbReference type="NCBI Taxonomy" id="2613842"/>
    <lineage>
        <taxon>Bacteria</taxon>
        <taxon>Pseudomonadati</taxon>
        <taxon>Pseudomonadota</taxon>
        <taxon>Gammaproteobacteria</taxon>
        <taxon>Chromatiales</taxon>
        <taxon>Wenzhouxiangellaceae</taxon>
        <taxon>Marinihelvus</taxon>
    </lineage>
</organism>
<accession>A0A5N0T4J1</accession>
<gene>
    <name evidence="1" type="ORF">F3N42_14315</name>
</gene>
<comment type="caution">
    <text evidence="1">The sequence shown here is derived from an EMBL/GenBank/DDBJ whole genome shotgun (WGS) entry which is preliminary data.</text>
</comment>
<evidence type="ECO:0000313" key="1">
    <source>
        <dbReference type="EMBL" id="KAA9129823.1"/>
    </source>
</evidence>
<reference evidence="1 2" key="1">
    <citation type="submission" date="2019-09" db="EMBL/GenBank/DDBJ databases">
        <title>Wenzhouxiangella sp. Genome sequencing and assembly.</title>
        <authorList>
            <person name="Zhang R."/>
        </authorList>
    </citation>
    <scope>NUCLEOTIDE SEQUENCE [LARGE SCALE GENOMIC DNA]</scope>
    <source>
        <strain evidence="1 2">W260</strain>
    </source>
</reference>
<dbReference type="AlphaFoldDB" id="A0A5N0T4J1"/>
<sequence>MTATLANHHKMRCLRTRNGCLFLRWSLDDLRDVLEQFPLNAADFELEQADTRRLLRDLFMLSAQESLEARRRRTVGRLARALLARYQQARQHYPAQEPS</sequence>
<protein>
    <submittedName>
        <fullName evidence="1">Uncharacterized protein</fullName>
    </submittedName>
</protein>
<dbReference type="Proteomes" id="UP000325372">
    <property type="component" value="Unassembled WGS sequence"/>
</dbReference>
<proteinExistence type="predicted"/>
<name>A0A5N0T4J1_9GAMM</name>
<dbReference type="EMBL" id="VYXP01000011">
    <property type="protein sequence ID" value="KAA9129823.1"/>
    <property type="molecule type" value="Genomic_DNA"/>
</dbReference>
<dbReference type="RefSeq" id="WP_150865253.1">
    <property type="nucleotide sequence ID" value="NZ_VYXP01000011.1"/>
</dbReference>